<dbReference type="AlphaFoldDB" id="A0A1G6VFZ5"/>
<proteinExistence type="predicted"/>
<reference evidence="4" key="3">
    <citation type="journal article" date="2019" name="Int. J. Syst. Evol. Microbiol.">
        <title>The Global Catalogue of Microorganisms (GCM) 10K type strain sequencing project: providing services to taxonomists for standard genome sequencing and annotation.</title>
        <authorList>
            <consortium name="The Broad Institute Genomics Platform"/>
            <consortium name="The Broad Institute Genome Sequencing Center for Infectious Disease"/>
            <person name="Wu L."/>
            <person name="Ma J."/>
        </authorList>
    </citation>
    <scope>NUCLEOTIDE SEQUENCE [LARGE SCALE GENOMIC DNA]</scope>
    <source>
        <strain evidence="4">NBRC 103191</strain>
    </source>
</reference>
<evidence type="ECO:0000313" key="1">
    <source>
        <dbReference type="EMBL" id="GLR29443.1"/>
    </source>
</evidence>
<dbReference type="Proteomes" id="UP001156645">
    <property type="component" value="Unassembled WGS sequence"/>
</dbReference>
<reference evidence="2 3" key="2">
    <citation type="submission" date="2016-10" db="EMBL/GenBank/DDBJ databases">
        <authorList>
            <person name="de Groot N.N."/>
        </authorList>
    </citation>
    <scope>NUCLEOTIDE SEQUENCE [LARGE SCALE GENOMIC DNA]</scope>
    <source>
        <strain evidence="2 3">DSM 23406</strain>
    </source>
</reference>
<evidence type="ECO:0000313" key="3">
    <source>
        <dbReference type="Proteomes" id="UP000198501"/>
    </source>
</evidence>
<dbReference type="EMBL" id="BSOK01000038">
    <property type="protein sequence ID" value="GLR29443.1"/>
    <property type="molecule type" value="Genomic_DNA"/>
</dbReference>
<sequence>MKPSKSLSVAKLQTTPVLIFEGVLDLFNIYTCHIRPFITDALKIERSAALTRPTLFIKEDKKQFMVNNFELFHLIKSPDVDFNVLGQKVSVSFIPKDDFDFELSFYELIELIAQHNKKLDIKLIYRQLKSSLDKQRNQQLFNKNIFAVTKFCELLHITEQTYHKRRSGVLS</sequence>
<name>A0A1G6VFZ5_9GAMM</name>
<dbReference type="EMBL" id="FNAL01000003">
    <property type="protein sequence ID" value="SDD52592.1"/>
    <property type="molecule type" value="Genomic_DNA"/>
</dbReference>
<evidence type="ECO:0000313" key="4">
    <source>
        <dbReference type="Proteomes" id="UP001156645"/>
    </source>
</evidence>
<reference evidence="1" key="1">
    <citation type="journal article" date="2014" name="Int. J. Syst. Evol. Microbiol.">
        <title>Complete genome of a new Firmicutes species belonging to the dominant human colonic microbiota ('Ruminococcus bicirculans') reveals two chromosomes and a selective capacity to utilize plant glucans.</title>
        <authorList>
            <consortium name="NISC Comparative Sequencing Program"/>
            <person name="Wegmann U."/>
            <person name="Louis P."/>
            <person name="Goesmann A."/>
            <person name="Henrissat B."/>
            <person name="Duncan S.H."/>
            <person name="Flint H.J."/>
        </authorList>
    </citation>
    <scope>NUCLEOTIDE SEQUENCE</scope>
    <source>
        <strain evidence="1">NBRC 103191</strain>
    </source>
</reference>
<accession>A0A1G6VFZ5</accession>
<evidence type="ECO:0000313" key="2">
    <source>
        <dbReference type="EMBL" id="SDD52592.1"/>
    </source>
</evidence>
<protein>
    <submittedName>
        <fullName evidence="2">Uncharacterized protein</fullName>
    </submittedName>
</protein>
<reference evidence="1" key="4">
    <citation type="submission" date="2023-01" db="EMBL/GenBank/DDBJ databases">
        <title>Draft genome sequence of Psychrobacter pacificensis strain NBRC 103191.</title>
        <authorList>
            <person name="Sun Q."/>
            <person name="Mori K."/>
        </authorList>
    </citation>
    <scope>NUCLEOTIDE SEQUENCE</scope>
    <source>
        <strain evidence="1">NBRC 103191</strain>
    </source>
</reference>
<organism evidence="2 3">
    <name type="scientific">Psychrobacter pacificensis</name>
    <dbReference type="NCBI Taxonomy" id="112002"/>
    <lineage>
        <taxon>Bacteria</taxon>
        <taxon>Pseudomonadati</taxon>
        <taxon>Pseudomonadota</taxon>
        <taxon>Gammaproteobacteria</taxon>
        <taxon>Moraxellales</taxon>
        <taxon>Moraxellaceae</taxon>
        <taxon>Psychrobacter</taxon>
    </lineage>
</organism>
<dbReference type="Proteomes" id="UP000198501">
    <property type="component" value="Unassembled WGS sequence"/>
</dbReference>
<dbReference type="RefSeq" id="WP_093068650.1">
    <property type="nucleotide sequence ID" value="NZ_BSOK01000038.1"/>
</dbReference>
<keyword evidence="4" id="KW-1185">Reference proteome</keyword>
<gene>
    <name evidence="1" type="ORF">GCM10007915_16820</name>
    <name evidence="2" type="ORF">SAMN05660405_00569</name>
</gene>